<dbReference type="NCBIfam" id="NF001540">
    <property type="entry name" value="PRK00366.1"/>
    <property type="match status" value="1"/>
</dbReference>
<dbReference type="NCBIfam" id="TIGR00612">
    <property type="entry name" value="ispG_gcpE"/>
    <property type="match status" value="1"/>
</dbReference>
<feature type="domain" description="IspG TIM-barrel" evidence="8">
    <location>
        <begin position="20"/>
        <end position="259"/>
    </location>
</feature>
<keyword evidence="1 7" id="KW-0004">4Fe-4S</keyword>
<feature type="domain" description="IspG C-terminal" evidence="9">
    <location>
        <begin position="274"/>
        <end position="362"/>
    </location>
</feature>
<dbReference type="GO" id="GO:0051539">
    <property type="term" value="F:4 iron, 4 sulfur cluster binding"/>
    <property type="evidence" value="ECO:0007669"/>
    <property type="project" value="UniProtKB-UniRule"/>
</dbReference>
<feature type="binding site" evidence="7">
    <location>
        <position position="281"/>
    </location>
    <ligand>
        <name>[4Fe-4S] cluster</name>
        <dbReference type="ChEBI" id="CHEBI:49883"/>
    </ligand>
</feature>
<keyword evidence="5 7" id="KW-0411">Iron-sulfur</keyword>
<dbReference type="InterPro" id="IPR004588">
    <property type="entry name" value="IspG_bac-typ"/>
</dbReference>
<dbReference type="Pfam" id="PF26540">
    <property type="entry name" value="GcpE_C"/>
    <property type="match status" value="1"/>
</dbReference>
<dbReference type="GO" id="GO:0141197">
    <property type="term" value="F:4-hydroxy-3-methylbut-2-enyl-diphosphate synthase activity (flavodoxin)"/>
    <property type="evidence" value="ECO:0007669"/>
    <property type="project" value="UniProtKB-EC"/>
</dbReference>
<dbReference type="SUPFAM" id="SSF56014">
    <property type="entry name" value="Nitrite and sulphite reductase 4Fe-4S domain-like"/>
    <property type="match status" value="1"/>
</dbReference>
<dbReference type="RefSeq" id="WP_150023619.1">
    <property type="nucleotide sequence ID" value="NZ_VWOJ01000003.1"/>
</dbReference>
<dbReference type="GO" id="GO:0005506">
    <property type="term" value="F:iron ion binding"/>
    <property type="evidence" value="ECO:0007669"/>
    <property type="project" value="InterPro"/>
</dbReference>
<evidence type="ECO:0000256" key="4">
    <source>
        <dbReference type="ARBA" id="ARBA00023004"/>
    </source>
</evidence>
<keyword evidence="6 7" id="KW-0414">Isoprene biosynthesis</keyword>
<evidence type="ECO:0000256" key="1">
    <source>
        <dbReference type="ARBA" id="ARBA00022485"/>
    </source>
</evidence>
<evidence type="ECO:0000256" key="7">
    <source>
        <dbReference type="HAMAP-Rule" id="MF_00159"/>
    </source>
</evidence>
<dbReference type="PANTHER" id="PTHR30454:SF0">
    <property type="entry name" value="4-HYDROXY-3-METHYLBUT-2-EN-1-YL DIPHOSPHATE SYNTHASE (FERREDOXIN), CHLOROPLASTIC"/>
    <property type="match status" value="1"/>
</dbReference>
<feature type="binding site" evidence="7">
    <location>
        <position position="320"/>
    </location>
    <ligand>
        <name>[4Fe-4S] cluster</name>
        <dbReference type="ChEBI" id="CHEBI:49883"/>
    </ligand>
</feature>
<evidence type="ECO:0000256" key="6">
    <source>
        <dbReference type="ARBA" id="ARBA00023229"/>
    </source>
</evidence>
<evidence type="ECO:0000259" key="9">
    <source>
        <dbReference type="Pfam" id="PF26540"/>
    </source>
</evidence>
<keyword evidence="3 7" id="KW-0560">Oxidoreductase</keyword>
<dbReference type="EC" id="1.17.7.3" evidence="7"/>
<accession>A0A5M6ZCB5</accession>
<dbReference type="InterPro" id="IPR045854">
    <property type="entry name" value="NO2/SO3_Rdtase_4Fe4S_sf"/>
</dbReference>
<dbReference type="UniPathway" id="UPA00056">
    <property type="reaction ID" value="UER00096"/>
</dbReference>
<dbReference type="InterPro" id="IPR058578">
    <property type="entry name" value="IspG_TIM"/>
</dbReference>
<dbReference type="EMBL" id="VWOJ01000003">
    <property type="protein sequence ID" value="KAA5802369.1"/>
    <property type="molecule type" value="Genomic_DNA"/>
</dbReference>
<comment type="similarity">
    <text evidence="7">Belongs to the IspG family.</text>
</comment>
<keyword evidence="2 7" id="KW-0479">Metal-binding</keyword>
<comment type="caution">
    <text evidence="10">The sequence shown here is derived from an EMBL/GenBank/DDBJ whole genome shotgun (WGS) entry which is preliminary data.</text>
</comment>
<feature type="binding site" evidence="7">
    <location>
        <position position="313"/>
    </location>
    <ligand>
        <name>[4Fe-4S] cluster</name>
        <dbReference type="ChEBI" id="CHEBI:49883"/>
    </ligand>
</feature>
<comment type="catalytic activity">
    <reaction evidence="7">
        <text>(2E)-4-hydroxy-3-methylbut-2-enyl diphosphate + oxidized [flavodoxin] + H2O + 2 H(+) = 2-C-methyl-D-erythritol 2,4-cyclic diphosphate + reduced [flavodoxin]</text>
        <dbReference type="Rhea" id="RHEA:43604"/>
        <dbReference type="Rhea" id="RHEA-COMP:10622"/>
        <dbReference type="Rhea" id="RHEA-COMP:10623"/>
        <dbReference type="ChEBI" id="CHEBI:15377"/>
        <dbReference type="ChEBI" id="CHEBI:15378"/>
        <dbReference type="ChEBI" id="CHEBI:57618"/>
        <dbReference type="ChEBI" id="CHEBI:58210"/>
        <dbReference type="ChEBI" id="CHEBI:58483"/>
        <dbReference type="ChEBI" id="CHEBI:128753"/>
        <dbReference type="EC" id="1.17.7.3"/>
    </reaction>
</comment>
<keyword evidence="4 7" id="KW-0408">Iron</keyword>
<dbReference type="InterPro" id="IPR016425">
    <property type="entry name" value="IspG_bac"/>
</dbReference>
<evidence type="ECO:0000256" key="5">
    <source>
        <dbReference type="ARBA" id="ARBA00023014"/>
    </source>
</evidence>
<dbReference type="HAMAP" id="MF_00159">
    <property type="entry name" value="IspG"/>
    <property type="match status" value="1"/>
</dbReference>
<comment type="cofactor">
    <cofactor evidence="7">
        <name>[4Fe-4S] cluster</name>
        <dbReference type="ChEBI" id="CHEBI:49883"/>
    </cofactor>
    <text evidence="7">Binds 1 [4Fe-4S] cluster.</text>
</comment>
<dbReference type="InterPro" id="IPR058579">
    <property type="entry name" value="IspG_C"/>
</dbReference>
<dbReference type="InterPro" id="IPR011005">
    <property type="entry name" value="Dihydropteroate_synth-like_sf"/>
</dbReference>
<comment type="function">
    <text evidence="7">Converts 2C-methyl-D-erythritol 2,4-cyclodiphosphate (ME-2,4cPP) into 1-hydroxy-2-methyl-2-(E)-butenyl 4-diphosphate.</text>
</comment>
<evidence type="ECO:0000256" key="2">
    <source>
        <dbReference type="ARBA" id="ARBA00022723"/>
    </source>
</evidence>
<keyword evidence="11" id="KW-1185">Reference proteome</keyword>
<dbReference type="FunFam" id="3.20.20.20:FF:000001">
    <property type="entry name" value="4-hydroxy-3-methylbut-2-en-1-yl diphosphate synthase (flavodoxin)"/>
    <property type="match status" value="1"/>
</dbReference>
<gene>
    <name evidence="7 10" type="primary">ispG</name>
    <name evidence="10" type="synonym">gcpE</name>
    <name evidence="10" type="ORF">F1654_11130</name>
</gene>
<dbReference type="PIRSF" id="PIRSF004640">
    <property type="entry name" value="IspG"/>
    <property type="match status" value="1"/>
</dbReference>
<evidence type="ECO:0000313" key="11">
    <source>
        <dbReference type="Proteomes" id="UP000325122"/>
    </source>
</evidence>
<proteinExistence type="inferred from homology"/>
<dbReference type="Gene3D" id="3.20.20.20">
    <property type="entry name" value="Dihydropteroate synthase-like"/>
    <property type="match status" value="1"/>
</dbReference>
<name>A0A5M6ZCB5_9PROT</name>
<dbReference type="Gene3D" id="3.30.413.10">
    <property type="entry name" value="Sulfite Reductase Hemoprotein, domain 1"/>
    <property type="match status" value="1"/>
</dbReference>
<evidence type="ECO:0000259" key="8">
    <source>
        <dbReference type="Pfam" id="PF04551"/>
    </source>
</evidence>
<comment type="pathway">
    <text evidence="7">Isoprenoid biosynthesis; isopentenyl diphosphate biosynthesis via DXP pathway; isopentenyl diphosphate from 1-deoxy-D-xylulose 5-phosphate: step 5/6.</text>
</comment>
<evidence type="ECO:0000256" key="3">
    <source>
        <dbReference type="ARBA" id="ARBA00023002"/>
    </source>
</evidence>
<reference evidence="10 11" key="1">
    <citation type="submission" date="2019-09" db="EMBL/GenBank/DDBJ databases">
        <authorList>
            <person name="Kevbrin V."/>
            <person name="Grouzdev D.S."/>
        </authorList>
    </citation>
    <scope>NUCLEOTIDE SEQUENCE [LARGE SCALE GENOMIC DNA]</scope>
    <source>
        <strain evidence="10 11">G-192</strain>
    </source>
</reference>
<dbReference type="GO" id="GO:0019288">
    <property type="term" value="P:isopentenyl diphosphate biosynthetic process, methylerythritol 4-phosphate pathway"/>
    <property type="evidence" value="ECO:0007669"/>
    <property type="project" value="UniProtKB-UniRule"/>
</dbReference>
<dbReference type="GO" id="GO:0016114">
    <property type="term" value="P:terpenoid biosynthetic process"/>
    <property type="evidence" value="ECO:0007669"/>
    <property type="project" value="InterPro"/>
</dbReference>
<dbReference type="PANTHER" id="PTHR30454">
    <property type="entry name" value="4-HYDROXY-3-METHYLBUT-2-EN-1-YL DIPHOSPHATE SYNTHASE"/>
    <property type="match status" value="1"/>
</dbReference>
<dbReference type="Proteomes" id="UP000325122">
    <property type="component" value="Unassembled WGS sequence"/>
</dbReference>
<feature type="binding site" evidence="7">
    <location>
        <position position="278"/>
    </location>
    <ligand>
        <name>[4Fe-4S] cluster</name>
        <dbReference type="ChEBI" id="CHEBI:49883"/>
    </ligand>
</feature>
<protein>
    <recommendedName>
        <fullName evidence="7">4-hydroxy-3-methylbut-2-en-1-yl diphosphate synthase (flavodoxin)</fullName>
        <ecNumber evidence="7">1.17.7.3</ecNumber>
    </recommendedName>
    <alternativeName>
        <fullName evidence="7">1-hydroxy-2-methyl-2-(E)-butenyl 4-diphosphate synthase</fullName>
    </alternativeName>
</protein>
<dbReference type="Pfam" id="PF04551">
    <property type="entry name" value="GcpE"/>
    <property type="match status" value="1"/>
</dbReference>
<dbReference type="GO" id="GO:0046429">
    <property type="term" value="F:4-hydroxy-3-methylbut-2-en-1-yl diphosphate synthase activity (ferredoxin)"/>
    <property type="evidence" value="ECO:0007669"/>
    <property type="project" value="UniProtKB-UniRule"/>
</dbReference>
<sequence length="377" mass="40315">MAIEAHTKVRPWRMIDRRQSRQIHVGKVAVGGGAPISVQSMTNTPTTDARATLNQIRQLEEAGADIVRVSCPDPESTAAFRTIAREAKVPLVADIHFHYKRGIEAAEAGAACLRINPGNIGSMDRVREVVSAARDHGCSIRIGVNAGSLERHLLEKYGEPCPEAMVESALDHARILEDLDFRDYKISVKASDVFLTVAAYQMLAEATDAPLHLGVTEAGALRTGGIKSAIGLGNLLWAGIGDTIRVSLSADPVEEIRAGYDILKSLGLRTRGVNIIACPSCARQGFDVIRTVETLEERLAHIAEPISLSIIGCVVNGPGEAAYTDLGFTGGGKGAGMLYFAGQQTEKVSNEEMVERIVAAVEEQAEKLRTAAPEAAE</sequence>
<evidence type="ECO:0000313" key="10">
    <source>
        <dbReference type="EMBL" id="KAA5802369.1"/>
    </source>
</evidence>
<dbReference type="AlphaFoldDB" id="A0A5M6ZCB5"/>
<dbReference type="SUPFAM" id="SSF51717">
    <property type="entry name" value="Dihydropteroate synthetase-like"/>
    <property type="match status" value="1"/>
</dbReference>
<organism evidence="10 11">
    <name type="scientific">Alkalicaulis satelles</name>
    <dbReference type="NCBI Taxonomy" id="2609175"/>
    <lineage>
        <taxon>Bacteria</taxon>
        <taxon>Pseudomonadati</taxon>
        <taxon>Pseudomonadota</taxon>
        <taxon>Alphaproteobacteria</taxon>
        <taxon>Maricaulales</taxon>
        <taxon>Maricaulaceae</taxon>
        <taxon>Alkalicaulis</taxon>
    </lineage>
</organism>